<dbReference type="EMBL" id="CP133772">
    <property type="protein sequence ID" value="WYX99667.1"/>
    <property type="molecule type" value="Genomic_DNA"/>
</dbReference>
<dbReference type="InterPro" id="IPR020846">
    <property type="entry name" value="MFS_dom"/>
</dbReference>
<feature type="transmembrane region" description="Helical" evidence="1">
    <location>
        <begin position="340"/>
        <end position="360"/>
    </location>
</feature>
<dbReference type="InterPro" id="IPR011701">
    <property type="entry name" value="MFS"/>
</dbReference>
<evidence type="ECO:0000259" key="2">
    <source>
        <dbReference type="PROSITE" id="PS50850"/>
    </source>
</evidence>
<keyword evidence="1" id="KW-1133">Transmembrane helix</keyword>
<dbReference type="AlphaFoldDB" id="A0AAX4NE55"/>
<feature type="transmembrane region" description="Helical" evidence="1">
    <location>
        <begin position="68"/>
        <end position="88"/>
    </location>
</feature>
<keyword evidence="1" id="KW-0812">Transmembrane</keyword>
<feature type="transmembrane region" description="Helical" evidence="1">
    <location>
        <begin position="239"/>
        <end position="260"/>
    </location>
</feature>
<feature type="transmembrane region" description="Helical" evidence="1">
    <location>
        <begin position="272"/>
        <end position="290"/>
    </location>
</feature>
<dbReference type="Pfam" id="PF07690">
    <property type="entry name" value="MFS_1"/>
    <property type="match status" value="2"/>
</dbReference>
<dbReference type="Proteomes" id="UP001451606">
    <property type="component" value="Chromosome"/>
</dbReference>
<proteinExistence type="predicted"/>
<dbReference type="PROSITE" id="PS50850">
    <property type="entry name" value="MFS"/>
    <property type="match status" value="1"/>
</dbReference>
<accession>A0AAX4NE55</accession>
<reference evidence="3 4" key="1">
    <citation type="submission" date="2023-09" db="EMBL/GenBank/DDBJ databases">
        <authorList>
            <person name="Golyshina O.V."/>
            <person name="Lunev E.A."/>
            <person name="Bargiela R."/>
            <person name="Gaines M.C."/>
            <person name="Daum B."/>
            <person name="Bale N.J."/>
            <person name="Koenen M."/>
            <person name="Sinninghe Damst J.S."/>
            <person name="Yakimov M."/>
            <person name="Golyshin P.N."/>
        </authorList>
    </citation>
    <scope>NUCLEOTIDE SEQUENCE [LARGE SCALE GENOMIC DNA]</scope>
    <source>
        <strain evidence="3 4">M1</strain>
    </source>
</reference>
<feature type="transmembrane region" description="Helical" evidence="1">
    <location>
        <begin position="206"/>
        <end position="227"/>
    </location>
</feature>
<dbReference type="GO" id="GO:0022857">
    <property type="term" value="F:transmembrane transporter activity"/>
    <property type="evidence" value="ECO:0007669"/>
    <property type="project" value="InterPro"/>
</dbReference>
<name>A0AAX4NE55_9ARCH</name>
<protein>
    <submittedName>
        <fullName evidence="3">MFS transporter</fullName>
    </submittedName>
</protein>
<dbReference type="KEGG" id="omr:OXIME_000203"/>
<gene>
    <name evidence="3" type="ORF">OXIME_000203</name>
</gene>
<dbReference type="InterPro" id="IPR052528">
    <property type="entry name" value="Sugar_transport-like"/>
</dbReference>
<evidence type="ECO:0000313" key="4">
    <source>
        <dbReference type="Proteomes" id="UP001451606"/>
    </source>
</evidence>
<dbReference type="SUPFAM" id="SSF103473">
    <property type="entry name" value="MFS general substrate transporter"/>
    <property type="match status" value="1"/>
</dbReference>
<dbReference type="Gene3D" id="1.20.1250.20">
    <property type="entry name" value="MFS general substrate transporter like domains"/>
    <property type="match status" value="2"/>
</dbReference>
<feature type="domain" description="Major facilitator superfamily (MFS) profile" evidence="2">
    <location>
        <begin position="1"/>
        <end position="388"/>
    </location>
</feature>
<feature type="transmembrane region" description="Helical" evidence="1">
    <location>
        <begin position="159"/>
        <end position="178"/>
    </location>
</feature>
<keyword evidence="1" id="KW-0472">Membrane</keyword>
<dbReference type="InterPro" id="IPR036259">
    <property type="entry name" value="MFS_trans_sf"/>
</dbReference>
<dbReference type="RefSeq" id="WP_393971632.1">
    <property type="nucleotide sequence ID" value="NZ_CP133772.1"/>
</dbReference>
<feature type="transmembrane region" description="Helical" evidence="1">
    <location>
        <begin position="135"/>
        <end position="153"/>
    </location>
</feature>
<evidence type="ECO:0000313" key="3">
    <source>
        <dbReference type="EMBL" id="WYX99667.1"/>
    </source>
</evidence>
<feature type="transmembrane region" description="Helical" evidence="1">
    <location>
        <begin position="366"/>
        <end position="387"/>
    </location>
</feature>
<dbReference type="GeneID" id="95966927"/>
<dbReference type="PANTHER" id="PTHR23526:SF2">
    <property type="entry name" value="MAJOR FACILITATOR SUPERFAMILY (MFS) PROFILE DOMAIN-CONTAINING PROTEIN"/>
    <property type="match status" value="1"/>
</dbReference>
<dbReference type="PANTHER" id="PTHR23526">
    <property type="entry name" value="INTEGRAL MEMBRANE TRANSPORT PROTEIN-RELATED"/>
    <property type="match status" value="1"/>
</dbReference>
<keyword evidence="4" id="KW-1185">Reference proteome</keyword>
<feature type="transmembrane region" description="Helical" evidence="1">
    <location>
        <begin position="94"/>
        <end position="114"/>
    </location>
</feature>
<feature type="transmembrane region" description="Helical" evidence="1">
    <location>
        <begin position="296"/>
        <end position="319"/>
    </location>
</feature>
<feature type="transmembrane region" description="Helical" evidence="1">
    <location>
        <begin position="12"/>
        <end position="34"/>
    </location>
</feature>
<evidence type="ECO:0000256" key="1">
    <source>
        <dbReference type="SAM" id="Phobius"/>
    </source>
</evidence>
<sequence length="422" mass="46761">MKNETLIAIRSFVIASGATAAATFVGVFGVYIGASAAEMGWLQSSSNSLSNSGQLIWGRISDRFGRRAPFIIAGSVASAILWLIMAFIRTPVTLIIAYALLSLFSAMIAVNWYSFIADNISTSSRGHFLSRINNLASIGTIISVSVMIFLFSSDVTSDIIIPFGAASAAYIVSTILAFRLKEKKFQTRITANFMKTLRSLKKNRSFYKYFVATNVQSLFWSMAWPMFPITIVSVMHFSLRIVATLTVVSLVSSIVSQIFMGRVVDKFNRIPLIFANRVMLCLIPVMYALFFSFNEFIILEVYSGFVGAIQSTVMTSYLMDVVPTEHKGEYMSILNGFNGGIYFAGAIIGGYLLTFFLTIYPLREALFAGYMIVFVGRFASSLLFLRLEEVGDKGDRKSWPLYSILMRMRQPGAPSGGNLRPK</sequence>
<organism evidence="3 4">
    <name type="scientific">Oxyplasma meridianum</name>
    <dbReference type="NCBI Taxonomy" id="3073602"/>
    <lineage>
        <taxon>Archaea</taxon>
        <taxon>Methanobacteriati</taxon>
        <taxon>Thermoplasmatota</taxon>
        <taxon>Thermoplasmata</taxon>
        <taxon>Thermoplasmatales</taxon>
        <taxon>Thermoplasmataceae</taxon>
        <taxon>Oxyplasma</taxon>
    </lineage>
</organism>